<feature type="domain" description="Carboxymuconolactone decarboxylase-like" evidence="1">
    <location>
        <begin position="22"/>
        <end position="87"/>
    </location>
</feature>
<evidence type="ECO:0000259" key="1">
    <source>
        <dbReference type="Pfam" id="PF02627"/>
    </source>
</evidence>
<dbReference type="Gene3D" id="1.20.1290.10">
    <property type="entry name" value="AhpD-like"/>
    <property type="match status" value="1"/>
</dbReference>
<gene>
    <name evidence="2" type="ORF">RH861_01055</name>
</gene>
<dbReference type="Proteomes" id="UP001260072">
    <property type="component" value="Unassembled WGS sequence"/>
</dbReference>
<evidence type="ECO:0000313" key="3">
    <source>
        <dbReference type="Proteomes" id="UP001260072"/>
    </source>
</evidence>
<dbReference type="RefSeq" id="WP_310519372.1">
    <property type="nucleotide sequence ID" value="NZ_BAABBS010000001.1"/>
</dbReference>
<dbReference type="InterPro" id="IPR029032">
    <property type="entry name" value="AhpD-like"/>
</dbReference>
<dbReference type="SUPFAM" id="SSF69118">
    <property type="entry name" value="AhpD-like"/>
    <property type="match status" value="1"/>
</dbReference>
<proteinExistence type="predicted"/>
<accession>A0ABU1FFV2</accession>
<name>A0ABU1FFV2_9MICO</name>
<dbReference type="Pfam" id="PF02627">
    <property type="entry name" value="CMD"/>
    <property type="match status" value="1"/>
</dbReference>
<organism evidence="2 3">
    <name type="scientific">Agromyces indicus</name>
    <dbReference type="NCBI Taxonomy" id="758919"/>
    <lineage>
        <taxon>Bacteria</taxon>
        <taxon>Bacillati</taxon>
        <taxon>Actinomycetota</taxon>
        <taxon>Actinomycetes</taxon>
        <taxon>Micrococcales</taxon>
        <taxon>Microbacteriaceae</taxon>
        <taxon>Agromyces</taxon>
    </lineage>
</organism>
<reference evidence="3" key="1">
    <citation type="submission" date="2023-07" db="EMBL/GenBank/DDBJ databases">
        <title>Description of three actinobacteria isolated from air of manufacturing shop in a pharmaceutical factory.</title>
        <authorList>
            <person name="Zhang D.-F."/>
        </authorList>
    </citation>
    <scope>NUCLEOTIDE SEQUENCE [LARGE SCALE GENOMIC DNA]</scope>
    <source>
        <strain evidence="3">CCTCC AB 2011122</strain>
    </source>
</reference>
<protein>
    <submittedName>
        <fullName evidence="2">Carboxymuconolactone decarboxylase family protein</fullName>
    </submittedName>
</protein>
<sequence length="103" mass="10754">MEPIERLRRLALDAERGGDDLDPQRTVDRRTLALARIAALVAVGGAQPSFGSEVDAAIGEGATDQEMVEVLTAVIPVVGMARAVAAAPRLALALGYDDLLESS</sequence>
<dbReference type="InterPro" id="IPR003779">
    <property type="entry name" value="CMD-like"/>
</dbReference>
<comment type="caution">
    <text evidence="2">The sequence shown here is derived from an EMBL/GenBank/DDBJ whole genome shotgun (WGS) entry which is preliminary data.</text>
</comment>
<dbReference type="EMBL" id="JAVKGS010000001">
    <property type="protein sequence ID" value="MDR5690644.1"/>
    <property type="molecule type" value="Genomic_DNA"/>
</dbReference>
<evidence type="ECO:0000313" key="2">
    <source>
        <dbReference type="EMBL" id="MDR5690644.1"/>
    </source>
</evidence>
<keyword evidence="3" id="KW-1185">Reference proteome</keyword>